<keyword evidence="8" id="KW-1185">Reference proteome</keyword>
<gene>
    <name evidence="7" type="primary">ddc</name>
    <name evidence="7" type="ORF">LzC2_36110</name>
</gene>
<proteinExistence type="inferred from homology"/>
<keyword evidence="3" id="KW-0210">Decarboxylase</keyword>
<sequence length="503" mass="54028">MSPPDSLAAARARIAPAYDAGLFRDSGHAVSDALADHLAESLSGEGPVLNWNAPADNIAAATAALRGEPVGSNDEVADRVRGLVGEILKRGQNLHSPRYIGHQVPASVPIAGLFDAVGSVTNQPMAIYEMGPFASAAEEACVAALGEKLGFDAGSFAGFVTHGGSLANTTCLLTARNVLFKKCWEEGVPRSGPQPVLVAHGESHYCIARSAGLLGLGTRNVIKAELNDRRQIDPSALDETLTRLRAEGVPIVAVAAGACATPIGAFDDLNAVADVCEKHGVWMHVDAAHGGAAAFSPTHKHLLDGVERADSVIWDAHKMLFVPALCAFVFYKNREHRFEAFRQDAPYLFDPSDPGLAEHDSGMKTLECTKRAAALGLWGTWATFGEQLFTDLVDVTFALTRSLYEKLNAAADFEPLNDPQCNIVAFRYVPACLRDANDATLGRFQQDLRRDLVRSGRFYIVPTAKDGVPALRCTVMNPLTTEAHLDELLNELRTRGRALSERR</sequence>
<evidence type="ECO:0000256" key="2">
    <source>
        <dbReference type="ARBA" id="ARBA00009533"/>
    </source>
</evidence>
<accession>A0ABX1VHE6</accession>
<dbReference type="RefSeq" id="WP_171189417.1">
    <property type="nucleotide sequence ID" value="NZ_WTPX01000161.1"/>
</dbReference>
<dbReference type="EC" id="4.1.1.86" evidence="7"/>
<dbReference type="InterPro" id="IPR002129">
    <property type="entry name" value="PyrdxlP-dep_de-COase"/>
</dbReference>
<evidence type="ECO:0000313" key="7">
    <source>
        <dbReference type="EMBL" id="NNJ27506.1"/>
    </source>
</evidence>
<dbReference type="Gene3D" id="3.40.640.10">
    <property type="entry name" value="Type I PLP-dependent aspartate aminotransferase-like (Major domain)"/>
    <property type="match status" value="1"/>
</dbReference>
<keyword evidence="4 6" id="KW-0663">Pyridoxal phosphate</keyword>
<dbReference type="Gene3D" id="3.90.1150.170">
    <property type="match status" value="1"/>
</dbReference>
<dbReference type="Pfam" id="PF00282">
    <property type="entry name" value="Pyridoxal_deC"/>
    <property type="match status" value="1"/>
</dbReference>
<reference evidence="7 8" key="1">
    <citation type="journal article" date="2020" name="Syst. Appl. Microbiol.">
        <title>Alienimonas chondri sp. nov., a novel planctomycete isolated from the biofilm of the red alga Chondrus crispus.</title>
        <authorList>
            <person name="Vitorino I."/>
            <person name="Albuquerque L."/>
            <person name="Wiegand S."/>
            <person name="Kallscheuer N."/>
            <person name="da Costa M.S."/>
            <person name="Lobo-da-Cunha A."/>
            <person name="Jogler C."/>
            <person name="Lage O.M."/>
        </authorList>
    </citation>
    <scope>NUCLEOTIDE SEQUENCE [LARGE SCALE GENOMIC DNA]</scope>
    <source>
        <strain evidence="7 8">LzC2</strain>
    </source>
</reference>
<evidence type="ECO:0000256" key="4">
    <source>
        <dbReference type="ARBA" id="ARBA00022898"/>
    </source>
</evidence>
<dbReference type="SUPFAM" id="SSF53383">
    <property type="entry name" value="PLP-dependent transferases"/>
    <property type="match status" value="1"/>
</dbReference>
<evidence type="ECO:0000313" key="8">
    <source>
        <dbReference type="Proteomes" id="UP000609651"/>
    </source>
</evidence>
<dbReference type="EMBL" id="WTPX01000161">
    <property type="protein sequence ID" value="NNJ27506.1"/>
    <property type="molecule type" value="Genomic_DNA"/>
</dbReference>
<dbReference type="InterPro" id="IPR015421">
    <property type="entry name" value="PyrdxlP-dep_Trfase_major"/>
</dbReference>
<dbReference type="GO" id="GO:0033983">
    <property type="term" value="F:diaminobutyrate decarboxylase activity"/>
    <property type="evidence" value="ECO:0007669"/>
    <property type="project" value="UniProtKB-EC"/>
</dbReference>
<protein>
    <submittedName>
        <fullName evidence="7">L-2,4-diaminobutyrate decarboxylase</fullName>
        <ecNumber evidence="7">4.1.1.86</ecNumber>
    </submittedName>
</protein>
<comment type="caution">
    <text evidence="7">The sequence shown here is derived from an EMBL/GenBank/DDBJ whole genome shotgun (WGS) entry which is preliminary data.</text>
</comment>
<dbReference type="PANTHER" id="PTHR45677">
    <property type="entry name" value="GLUTAMATE DECARBOXYLASE-RELATED"/>
    <property type="match status" value="1"/>
</dbReference>
<evidence type="ECO:0000256" key="6">
    <source>
        <dbReference type="RuleBase" id="RU000382"/>
    </source>
</evidence>
<organism evidence="7 8">
    <name type="scientific">Alienimonas chondri</name>
    <dbReference type="NCBI Taxonomy" id="2681879"/>
    <lineage>
        <taxon>Bacteria</taxon>
        <taxon>Pseudomonadati</taxon>
        <taxon>Planctomycetota</taxon>
        <taxon>Planctomycetia</taxon>
        <taxon>Planctomycetales</taxon>
        <taxon>Planctomycetaceae</taxon>
        <taxon>Alienimonas</taxon>
    </lineage>
</organism>
<evidence type="ECO:0000256" key="3">
    <source>
        <dbReference type="ARBA" id="ARBA00022793"/>
    </source>
</evidence>
<evidence type="ECO:0000256" key="5">
    <source>
        <dbReference type="ARBA" id="ARBA00023239"/>
    </source>
</evidence>
<dbReference type="InterPro" id="IPR015424">
    <property type="entry name" value="PyrdxlP-dep_Trfase"/>
</dbReference>
<dbReference type="PANTHER" id="PTHR45677:SF8">
    <property type="entry name" value="CYSTEINE SULFINIC ACID DECARBOXYLASE"/>
    <property type="match status" value="1"/>
</dbReference>
<comment type="similarity">
    <text evidence="2 6">Belongs to the group II decarboxylase family.</text>
</comment>
<dbReference type="Proteomes" id="UP000609651">
    <property type="component" value="Unassembled WGS sequence"/>
</dbReference>
<comment type="cofactor">
    <cofactor evidence="1 6">
        <name>pyridoxal 5'-phosphate</name>
        <dbReference type="ChEBI" id="CHEBI:597326"/>
    </cofactor>
</comment>
<keyword evidence="5 6" id="KW-0456">Lyase</keyword>
<name>A0ABX1VHE6_9PLAN</name>
<evidence type="ECO:0000256" key="1">
    <source>
        <dbReference type="ARBA" id="ARBA00001933"/>
    </source>
</evidence>